<accession>A0A6J5LCS1</accession>
<reference evidence="1" key="1">
    <citation type="submission" date="2020-04" db="EMBL/GenBank/DDBJ databases">
        <authorList>
            <person name="Chiriac C."/>
            <person name="Salcher M."/>
            <person name="Ghai R."/>
            <person name="Kavagutti S V."/>
        </authorList>
    </citation>
    <scope>NUCLEOTIDE SEQUENCE</scope>
</reference>
<sequence length="80" mass="8530">MSIKTIMQYGEAVGKVAKAMARDVQADDMDGRWTGLDAQDAAELTRLTGVTSDDSAWDALVDLVRVAYLVRVAALAEAGN</sequence>
<dbReference type="EMBL" id="LR796250">
    <property type="protein sequence ID" value="CAB4131143.1"/>
    <property type="molecule type" value="Genomic_DNA"/>
</dbReference>
<organism evidence="1">
    <name type="scientific">uncultured Caudovirales phage</name>
    <dbReference type="NCBI Taxonomy" id="2100421"/>
    <lineage>
        <taxon>Viruses</taxon>
        <taxon>Duplodnaviria</taxon>
        <taxon>Heunggongvirae</taxon>
        <taxon>Uroviricota</taxon>
        <taxon>Caudoviricetes</taxon>
        <taxon>Peduoviridae</taxon>
        <taxon>Maltschvirus</taxon>
        <taxon>Maltschvirus maltsch</taxon>
    </lineage>
</organism>
<evidence type="ECO:0000313" key="1">
    <source>
        <dbReference type="EMBL" id="CAB4131143.1"/>
    </source>
</evidence>
<protein>
    <submittedName>
        <fullName evidence="1">Uncharacterized protein</fullName>
    </submittedName>
</protein>
<gene>
    <name evidence="1" type="ORF">UFOVP124_60</name>
</gene>
<proteinExistence type="predicted"/>
<name>A0A6J5LCS1_9CAUD</name>